<dbReference type="EMBL" id="JAKMXF010000355">
    <property type="protein sequence ID" value="KAI6646353.1"/>
    <property type="molecule type" value="Genomic_DNA"/>
</dbReference>
<organism evidence="3 4">
    <name type="scientific">Oopsacas minuta</name>
    <dbReference type="NCBI Taxonomy" id="111878"/>
    <lineage>
        <taxon>Eukaryota</taxon>
        <taxon>Metazoa</taxon>
        <taxon>Porifera</taxon>
        <taxon>Hexactinellida</taxon>
        <taxon>Hexasterophora</taxon>
        <taxon>Lyssacinosida</taxon>
        <taxon>Leucopsacidae</taxon>
        <taxon>Oopsacas</taxon>
    </lineage>
</organism>
<dbReference type="InterPro" id="IPR012337">
    <property type="entry name" value="RNaseH-like_sf"/>
</dbReference>
<dbReference type="InterPro" id="IPR008906">
    <property type="entry name" value="HATC_C_dom"/>
</dbReference>
<feature type="domain" description="HAT C-terminal dimerisation" evidence="1">
    <location>
        <begin position="512"/>
        <end position="582"/>
    </location>
</feature>
<protein>
    <submittedName>
        <fullName evidence="3">Zinc finger MYM-type protein 1-like</fullName>
    </submittedName>
</protein>
<evidence type="ECO:0000313" key="3">
    <source>
        <dbReference type="EMBL" id="KAI6646353.1"/>
    </source>
</evidence>
<evidence type="ECO:0000259" key="1">
    <source>
        <dbReference type="Pfam" id="PF05699"/>
    </source>
</evidence>
<proteinExistence type="predicted"/>
<gene>
    <name evidence="3" type="ORF">LOD99_9224</name>
</gene>
<dbReference type="Proteomes" id="UP001165289">
    <property type="component" value="Unassembled WGS sequence"/>
</dbReference>
<sequence>MCSKPIDTLISNEVAQQQTIRSHAIIRDRKMIGKLFSIVKLLGKLSLPFRGHDESIISNNRGVYIEFVHFLANNGDDVLNEHLTNSNKNQMYLSPQIQNDMISIIGNEIRSKIVGYIKEAGIFAVLMDETTDVSHKEQLTVIVRYVNPLNGKISESFVALLENPITTGEEITNILIKKLNSLGLQVEDIVGQGYDGGSNMSGIRKGVQARIRELNLLALFTHCYSHSLNRVLVNSVCNYRNIEVSKFFGIVELVYTFIEGSAQRHGYFIERQREIQSDQRPLHLVGLSDTRWNCRASSCQRLLNEVVFKSVLDTIEHVCATTTDGNSRGTATGLLASISTFNFVISLVTVTPILLAINIISETLQSCQIDLLTANKQIHVLKIELQRLRTENVWLDAFSKAENFAIKLGLNTEFSTQRSRRVSCRVDNNPSTGIIFSPKDNLRVNFYEALVDSMISEINSRFPNQLINFAFLDPRNFEAIDAEENLLKLVHQYKKISPDRFIAEWNLTRHFIKQDTPLLDVYNELPHSYTELRYMYRILYTLPVTTAHAERSFSKLSLIKTKLRSIMCEDRLESLMFCSIEKEILLSLDNEELISKFVSMADRRLQLS</sequence>
<accession>A0AAV7JC76</accession>
<dbReference type="GO" id="GO:0046983">
    <property type="term" value="F:protein dimerization activity"/>
    <property type="evidence" value="ECO:0007669"/>
    <property type="project" value="InterPro"/>
</dbReference>
<dbReference type="PANTHER" id="PTHR45749:SF21">
    <property type="entry name" value="DUF4371 DOMAIN-CONTAINING PROTEIN"/>
    <property type="match status" value="1"/>
</dbReference>
<keyword evidence="4" id="KW-1185">Reference proteome</keyword>
<dbReference type="SUPFAM" id="SSF53098">
    <property type="entry name" value="Ribonuclease H-like"/>
    <property type="match status" value="1"/>
</dbReference>
<dbReference type="Pfam" id="PF14291">
    <property type="entry name" value="DUF4371"/>
    <property type="match status" value="1"/>
</dbReference>
<reference evidence="3 4" key="1">
    <citation type="journal article" date="2023" name="BMC Biol.">
        <title>The compact genome of the sponge Oopsacas minuta (Hexactinellida) is lacking key metazoan core genes.</title>
        <authorList>
            <person name="Santini S."/>
            <person name="Schenkelaars Q."/>
            <person name="Jourda C."/>
            <person name="Duchesne M."/>
            <person name="Belahbib H."/>
            <person name="Rocher C."/>
            <person name="Selva M."/>
            <person name="Riesgo A."/>
            <person name="Vervoort M."/>
            <person name="Leys S.P."/>
            <person name="Kodjabachian L."/>
            <person name="Le Bivic A."/>
            <person name="Borchiellini C."/>
            <person name="Claverie J.M."/>
            <person name="Renard E."/>
        </authorList>
    </citation>
    <scope>NUCLEOTIDE SEQUENCE [LARGE SCALE GENOMIC DNA]</scope>
    <source>
        <strain evidence="3">SPO-2</strain>
    </source>
</reference>
<dbReference type="Pfam" id="PF05699">
    <property type="entry name" value="Dimer_Tnp_hAT"/>
    <property type="match status" value="1"/>
</dbReference>
<evidence type="ECO:0000313" key="4">
    <source>
        <dbReference type="Proteomes" id="UP001165289"/>
    </source>
</evidence>
<dbReference type="InterPro" id="IPR025398">
    <property type="entry name" value="DUF4371"/>
</dbReference>
<dbReference type="PANTHER" id="PTHR45749">
    <property type="match status" value="1"/>
</dbReference>
<name>A0AAV7JC76_9METZ</name>
<comment type="caution">
    <text evidence="3">The sequence shown here is derived from an EMBL/GenBank/DDBJ whole genome shotgun (WGS) entry which is preliminary data.</text>
</comment>
<evidence type="ECO:0000259" key="2">
    <source>
        <dbReference type="Pfam" id="PF14291"/>
    </source>
</evidence>
<feature type="domain" description="DUF4371" evidence="2">
    <location>
        <begin position="41"/>
        <end position="203"/>
    </location>
</feature>
<dbReference type="AlphaFoldDB" id="A0AAV7JC76"/>